<name>A0A2Z4EVS4_9VIRU</name>
<dbReference type="SUPFAM" id="SSF88645">
    <property type="entry name" value="ssDNA viruses"/>
    <property type="match status" value="1"/>
</dbReference>
<proteinExistence type="predicted"/>
<evidence type="ECO:0000256" key="1">
    <source>
        <dbReference type="SAM" id="MobiDB-lite"/>
    </source>
</evidence>
<accession>A0A2Z4EVS4</accession>
<organism evidence="3">
    <name type="scientific">Ambidensovirus sp</name>
    <dbReference type="NCBI Taxonomy" id="2050976"/>
    <lineage>
        <taxon>Viruses</taxon>
        <taxon>Monodnaviria</taxon>
        <taxon>Shotokuvirae</taxon>
        <taxon>Cossaviricota</taxon>
        <taxon>Quintoviricetes</taxon>
        <taxon>Piccovirales</taxon>
        <taxon>Parvoviridae</taxon>
        <taxon>Densovirinae</taxon>
        <taxon>Protoambidensovirus</taxon>
        <taxon>Protoambidensovirus incertum3</taxon>
    </lineage>
</organism>
<dbReference type="InterPro" id="IPR016184">
    <property type="entry name" value="Capsid/spike_ssDNA_virus"/>
</dbReference>
<evidence type="ECO:0000313" key="3">
    <source>
        <dbReference type="EMBL" id="AWV66977.1"/>
    </source>
</evidence>
<feature type="region of interest" description="Disordered" evidence="1">
    <location>
        <begin position="1"/>
        <end position="50"/>
    </location>
</feature>
<reference evidence="3" key="1">
    <citation type="journal article" date="2018" name="Virus Evol.">
        <title>Cameroonian fruit bats harbor divergent viruses, including rotavirus H, bastroviruses, and picobirnaviruses using an alternative genetic code.</title>
        <authorList>
            <person name="Yinda C.K."/>
            <person name="Ghogomu S.M."/>
            <person name="Conceicao-Neto N."/>
            <person name="Beller L."/>
            <person name="Deboutte W."/>
            <person name="Vanhulle E."/>
            <person name="Maes P."/>
            <person name="Van Ranst M."/>
            <person name="Matthijnssens J."/>
        </authorList>
    </citation>
    <scope>NUCLEOTIDE SEQUENCE</scope>
    <source>
        <strain evidence="2">CMRBtDV2</strain>
        <strain evidence="3">CMRBtDV3</strain>
    </source>
</reference>
<dbReference type="EMBL" id="MG693110">
    <property type="protein sequence ID" value="AWV66975.1"/>
    <property type="molecule type" value="Genomic_DNA"/>
</dbReference>
<dbReference type="EMBL" id="MG693111">
    <property type="protein sequence ID" value="AWV66977.1"/>
    <property type="molecule type" value="Genomic_DNA"/>
</dbReference>
<sequence length="585" mass="65035">MSKRPRTESNATMQDEDMETSNDGIVAATGAGSAAAASGSSGGGGGSNPGAPIFPVGRPLKLINNHSKTFTKKFYVKIYANDWQRITTGTTPNRVNQIIHFGTYIPWQALCMYLSPQEYFEIVRSSHYAKIKQSAFELKFKAIRTPFDANSTDSAEANGNLQFEIQRWDGLEMMLPFQPLDFEGRGQTVVTERRTYAELITRLYGTRSFAGNYDDPGTFKWPATMRERGLSWRPVWNFTEGGNDQTAFGSMYRTLNEYISALPVGEYVTDSINTNIAKTTEGYCFNKVYRPKNGIVSFASSAGCTTTVNGRTDGKTRINTKVRFEDQVMNQPQNPNLGALQYISLFETVPTFTTTPVYTAATFDSFVARASENMNPQAGGPGRYNQAPLQSPGQLLSEVAFHKNSKKDGVWFSNIPEDQQAVNAVTGVTDAQLGDGYGFGYNNDMAYYATANLENYEMFTSRNDPPIHHMESMIIGIVPKTNSDESIVNATAEFEITTSITIECNDTHPTYVQCTYSRGDVNQPAGWIDPYFVPATGRQTSPLYGGRWQHNEMDVCLRDNKYWNGDYGLAGKPLFYPYPLSDPLL</sequence>
<protein>
    <submittedName>
        <fullName evidence="3">Non-structural ORFs</fullName>
    </submittedName>
</protein>
<evidence type="ECO:0000313" key="2">
    <source>
        <dbReference type="EMBL" id="AWV66975.1"/>
    </source>
</evidence>
<feature type="compositionally biased region" description="Low complexity" evidence="1">
    <location>
        <begin position="27"/>
        <end position="39"/>
    </location>
</feature>